<gene>
    <name evidence="2" type="ORF">ZT3D7_G3489</name>
</gene>
<feature type="domain" description="AB hydrolase-1" evidence="1">
    <location>
        <begin position="6"/>
        <end position="237"/>
    </location>
</feature>
<dbReference type="Gene3D" id="3.40.50.1820">
    <property type="entry name" value="alpha/beta hydrolase"/>
    <property type="match status" value="1"/>
</dbReference>
<dbReference type="InterPro" id="IPR000073">
    <property type="entry name" value="AB_hydrolase_1"/>
</dbReference>
<protein>
    <recommendedName>
        <fullName evidence="1">AB hydrolase-1 domain-containing protein</fullName>
    </recommendedName>
</protein>
<dbReference type="EMBL" id="LT853694">
    <property type="protein sequence ID" value="SMQ48340.1"/>
    <property type="molecule type" value="Genomic_DNA"/>
</dbReference>
<dbReference type="PANTHER" id="PTHR37017:SF11">
    <property type="entry name" value="ESTERASE_LIPASE_THIOESTERASE DOMAIN-CONTAINING PROTEIN"/>
    <property type="match status" value="1"/>
</dbReference>
<dbReference type="Proteomes" id="UP000215127">
    <property type="component" value="Chromosome 3"/>
</dbReference>
<dbReference type="Pfam" id="PF12697">
    <property type="entry name" value="Abhydrolase_6"/>
    <property type="match status" value="1"/>
</dbReference>
<evidence type="ECO:0000313" key="3">
    <source>
        <dbReference type="Proteomes" id="UP000215127"/>
    </source>
</evidence>
<dbReference type="InterPro" id="IPR052897">
    <property type="entry name" value="Sec-Metab_Biosynth_Hydrolase"/>
</dbReference>
<name>A0A1X7RM86_ZYMT9</name>
<dbReference type="InterPro" id="IPR029058">
    <property type="entry name" value="AB_hydrolase_fold"/>
</dbReference>
<dbReference type="SUPFAM" id="SSF53474">
    <property type="entry name" value="alpha/beta-Hydrolases"/>
    <property type="match status" value="1"/>
</dbReference>
<dbReference type="PANTHER" id="PTHR37017">
    <property type="entry name" value="AB HYDROLASE-1 DOMAIN-CONTAINING PROTEIN-RELATED"/>
    <property type="match status" value="1"/>
</dbReference>
<organism evidence="2 3">
    <name type="scientific">Zymoseptoria tritici (strain ST99CH_3D7)</name>
    <dbReference type="NCBI Taxonomy" id="1276538"/>
    <lineage>
        <taxon>Eukaryota</taxon>
        <taxon>Fungi</taxon>
        <taxon>Dikarya</taxon>
        <taxon>Ascomycota</taxon>
        <taxon>Pezizomycotina</taxon>
        <taxon>Dothideomycetes</taxon>
        <taxon>Dothideomycetidae</taxon>
        <taxon>Mycosphaerellales</taxon>
        <taxon>Mycosphaerellaceae</taxon>
        <taxon>Zymoseptoria</taxon>
    </lineage>
</organism>
<accession>A0A1X7RM86</accession>
<dbReference type="STRING" id="1276538.A0A1X7RM86"/>
<evidence type="ECO:0000259" key="1">
    <source>
        <dbReference type="Pfam" id="PF12697"/>
    </source>
</evidence>
<sequence length="250" mass="27268">MLGHHVVLVHGAYHQPWHFNILAEKLRAAGYAVSVPHLPSSTTSKPAGNVFLQDVEKIKITIESAAANSDSVIPLFHSYGGAPGGEAVARLSSQARKKIRRLIFLASFVLTEGQSVRPAHVRRPNFTTLNETTGIASAMDPIGAFYHDLEPALAAEASKHLLGHVEDVFYAKVETMGWKGLPCTYITCLDDRAMPPLRYKKIFEELVAREGVQGDWEFVDLEGGHSPYLSKPDVCVELIRRASGSGGAKL</sequence>
<evidence type="ECO:0000313" key="2">
    <source>
        <dbReference type="EMBL" id="SMQ48340.1"/>
    </source>
</evidence>
<reference evidence="2 3" key="1">
    <citation type="submission" date="2016-06" db="EMBL/GenBank/DDBJ databases">
        <authorList>
            <person name="Kjaerup R.B."/>
            <person name="Dalgaard T.S."/>
            <person name="Juul-Madsen H.R."/>
        </authorList>
    </citation>
    <scope>NUCLEOTIDE SEQUENCE [LARGE SCALE GENOMIC DNA]</scope>
</reference>
<dbReference type="AlphaFoldDB" id="A0A1X7RM86"/>
<proteinExistence type="predicted"/>
<keyword evidence="3" id="KW-1185">Reference proteome</keyword>